<evidence type="ECO:0000256" key="2">
    <source>
        <dbReference type="ARBA" id="ARBA00022729"/>
    </source>
</evidence>
<gene>
    <name evidence="4" type="ORF">GPUH_LOCUS19687</name>
</gene>
<dbReference type="Gene3D" id="3.80.10.10">
    <property type="entry name" value="Ribonuclease Inhibitor"/>
    <property type="match status" value="3"/>
</dbReference>
<dbReference type="PROSITE" id="PS51450">
    <property type="entry name" value="LRR"/>
    <property type="match status" value="1"/>
</dbReference>
<dbReference type="Proteomes" id="UP000271098">
    <property type="component" value="Unassembled WGS sequence"/>
</dbReference>
<dbReference type="InterPro" id="IPR032675">
    <property type="entry name" value="LRR_dom_sf"/>
</dbReference>
<reference evidence="4 5" key="2">
    <citation type="submission" date="2018-11" db="EMBL/GenBank/DDBJ databases">
        <authorList>
            <consortium name="Pathogen Informatics"/>
        </authorList>
    </citation>
    <scope>NUCLEOTIDE SEQUENCE [LARGE SCALE GENOMIC DNA]</scope>
</reference>
<accession>A0A183EFE5</accession>
<organism evidence="6">
    <name type="scientific">Gongylonema pulchrum</name>
    <dbReference type="NCBI Taxonomy" id="637853"/>
    <lineage>
        <taxon>Eukaryota</taxon>
        <taxon>Metazoa</taxon>
        <taxon>Ecdysozoa</taxon>
        <taxon>Nematoda</taxon>
        <taxon>Chromadorea</taxon>
        <taxon>Rhabditida</taxon>
        <taxon>Spirurina</taxon>
        <taxon>Spiruromorpha</taxon>
        <taxon>Spiruroidea</taxon>
        <taxon>Gongylonematidae</taxon>
        <taxon>Gongylonema</taxon>
    </lineage>
</organism>
<reference evidence="6" key="1">
    <citation type="submission" date="2016-06" db="UniProtKB">
        <authorList>
            <consortium name="WormBaseParasite"/>
        </authorList>
    </citation>
    <scope>IDENTIFICATION</scope>
</reference>
<dbReference type="WBParaSite" id="GPUH_0001971101-mRNA-1">
    <property type="protein sequence ID" value="GPUH_0001971101-mRNA-1"/>
    <property type="gene ID" value="GPUH_0001971101"/>
</dbReference>
<dbReference type="InterPro" id="IPR003591">
    <property type="entry name" value="Leu-rich_rpt_typical-subtyp"/>
</dbReference>
<dbReference type="OrthoDB" id="2015831at2759"/>
<dbReference type="SUPFAM" id="SSF52058">
    <property type="entry name" value="L domain-like"/>
    <property type="match status" value="2"/>
</dbReference>
<proteinExistence type="predicted"/>
<keyword evidence="5" id="KW-1185">Reference proteome</keyword>
<dbReference type="InterPro" id="IPR050541">
    <property type="entry name" value="LRR_TM_domain-containing"/>
</dbReference>
<evidence type="ECO:0000313" key="6">
    <source>
        <dbReference type="WBParaSite" id="GPUH_0001971101-mRNA-1"/>
    </source>
</evidence>
<keyword evidence="2" id="KW-0732">Signal</keyword>
<keyword evidence="3" id="KW-0677">Repeat</keyword>
<keyword evidence="1" id="KW-0433">Leucine-rich repeat</keyword>
<dbReference type="GO" id="GO:0005886">
    <property type="term" value="C:plasma membrane"/>
    <property type="evidence" value="ECO:0007669"/>
    <property type="project" value="TreeGrafter"/>
</dbReference>
<dbReference type="PANTHER" id="PTHR24369:SF210">
    <property type="entry name" value="CHAOPTIN-RELATED"/>
    <property type="match status" value="1"/>
</dbReference>
<evidence type="ECO:0000256" key="3">
    <source>
        <dbReference type="ARBA" id="ARBA00022737"/>
    </source>
</evidence>
<dbReference type="AlphaFoldDB" id="A0A183EFE5"/>
<evidence type="ECO:0000313" key="5">
    <source>
        <dbReference type="Proteomes" id="UP000271098"/>
    </source>
</evidence>
<protein>
    <submittedName>
        <fullName evidence="6">Ig-like domain-containing protein</fullName>
    </submittedName>
</protein>
<dbReference type="EMBL" id="UYRT01088967">
    <property type="protein sequence ID" value="VDN34363.1"/>
    <property type="molecule type" value="Genomic_DNA"/>
</dbReference>
<sequence>MTHLEMCNSQIALVASVSAQGSRIRHVQLGSLELSALAVDGLTTGHPVKIFVAGNPLACSCEMDWIRNTKDLLQWNEFPAAMTHLEMCSSQIALVASVGAQGSRIRHVQLQQNRIMTLAGEQIPNSVEHLNLSDNSIQTIANGTFRSKTALMSVDLRNNQLGNLELSALVVDGLTTGHPVKIFVAGNPLACSCEMDWIRSTKEDKSLLDIVDGNQANCVHRIHNQQITLSTVDKNDLLCRYKQICEPNCICCQYGNCDCKSRCPDGCQCFHDATYTTNIVRCSLLSLADRKNFTPKDMPMYATHVHLEHMDIPVIKSHDFLGRTRLLELHFNNASLREIQPLAFNTLSSLQLLDLSENHLMRLTGDELYRTNKITTLLLNDNQLTLLGDRLNDVMPKLQTISLHNNRLQDLPLSVEQFGRQLTSVTLGSNLFRCDCSRRFRAQFWLPRNLDIVRDVQNIFCVENISRAIRENDTT</sequence>
<evidence type="ECO:0000313" key="4">
    <source>
        <dbReference type="EMBL" id="VDN34363.1"/>
    </source>
</evidence>
<name>A0A183EFE5_9BILA</name>
<dbReference type="PANTHER" id="PTHR24369">
    <property type="entry name" value="ANTIGEN BSP, PUTATIVE-RELATED"/>
    <property type="match status" value="1"/>
</dbReference>
<evidence type="ECO:0000256" key="1">
    <source>
        <dbReference type="ARBA" id="ARBA00022614"/>
    </source>
</evidence>
<dbReference type="SMART" id="SM00369">
    <property type="entry name" value="LRR_TYP"/>
    <property type="match status" value="3"/>
</dbReference>
<dbReference type="InterPro" id="IPR001611">
    <property type="entry name" value="Leu-rich_rpt"/>
</dbReference>
<dbReference type="Pfam" id="PF14580">
    <property type="entry name" value="LRR_9"/>
    <property type="match status" value="1"/>
</dbReference>
<dbReference type="Pfam" id="PF13855">
    <property type="entry name" value="LRR_8"/>
    <property type="match status" value="1"/>
</dbReference>